<dbReference type="OrthoDB" id="112830at2759"/>
<dbReference type="EMBL" id="NBNE01002230">
    <property type="protein sequence ID" value="OWZ11088.1"/>
    <property type="molecule type" value="Genomic_DNA"/>
</dbReference>
<protein>
    <submittedName>
        <fullName evidence="1">Uncharacterized protein</fullName>
    </submittedName>
</protein>
<comment type="caution">
    <text evidence="1">The sequence shown here is derived from an EMBL/GenBank/DDBJ whole genome shotgun (WGS) entry which is preliminary data.</text>
</comment>
<name>A0A225W1M4_9STRA</name>
<reference evidence="2" key="1">
    <citation type="submission" date="2017-03" db="EMBL/GenBank/DDBJ databases">
        <title>Phytopthora megakarya and P. palmivora, two closely related causual agents of cacao black pod achieved similar genome size and gene model numbers by different mechanisms.</title>
        <authorList>
            <person name="Ali S."/>
            <person name="Shao J."/>
            <person name="Larry D.J."/>
            <person name="Kronmiller B."/>
            <person name="Shen D."/>
            <person name="Strem M.D."/>
            <person name="Melnick R.L."/>
            <person name="Guiltinan M.J."/>
            <person name="Tyler B.M."/>
            <person name="Meinhardt L.W."/>
            <person name="Bailey B.A."/>
        </authorList>
    </citation>
    <scope>NUCLEOTIDE SEQUENCE [LARGE SCALE GENOMIC DNA]</scope>
    <source>
        <strain evidence="2">zdho120</strain>
    </source>
</reference>
<sequence length="130" mass="14824">MCTEQKKEPGSSVPDEVRIQHSRRRQLYSEKAKIVNVGQYLLIQAGESVKLPLRLRSSIHDKLWATRGDQRVPIISDGPGGTKYISITNIGNEVLTLHQDQNRDDWLGIMCRDYWVSSRSCLVVTWSGRT</sequence>
<gene>
    <name evidence="1" type="ORF">PHMEG_00015943</name>
</gene>
<keyword evidence="2" id="KW-1185">Reference proteome</keyword>
<evidence type="ECO:0000313" key="2">
    <source>
        <dbReference type="Proteomes" id="UP000198211"/>
    </source>
</evidence>
<proteinExistence type="predicted"/>
<evidence type="ECO:0000313" key="1">
    <source>
        <dbReference type="EMBL" id="OWZ11088.1"/>
    </source>
</evidence>
<organism evidence="1 2">
    <name type="scientific">Phytophthora megakarya</name>
    <dbReference type="NCBI Taxonomy" id="4795"/>
    <lineage>
        <taxon>Eukaryota</taxon>
        <taxon>Sar</taxon>
        <taxon>Stramenopiles</taxon>
        <taxon>Oomycota</taxon>
        <taxon>Peronosporomycetes</taxon>
        <taxon>Peronosporales</taxon>
        <taxon>Peronosporaceae</taxon>
        <taxon>Phytophthora</taxon>
    </lineage>
</organism>
<dbReference type="AlphaFoldDB" id="A0A225W1M4"/>
<dbReference type="Proteomes" id="UP000198211">
    <property type="component" value="Unassembled WGS sequence"/>
</dbReference>
<accession>A0A225W1M4</accession>